<dbReference type="SUPFAM" id="SSF51556">
    <property type="entry name" value="Metallo-dependent hydrolases"/>
    <property type="match status" value="1"/>
</dbReference>
<protein>
    <recommendedName>
        <fullName evidence="2">Amidohydrolase-related domain-containing protein</fullName>
    </recommendedName>
</protein>
<dbReference type="Pfam" id="PF04909">
    <property type="entry name" value="Amidohydro_2"/>
    <property type="match status" value="1"/>
</dbReference>
<dbReference type="Proteomes" id="UP000019140">
    <property type="component" value="Unassembled WGS sequence"/>
</dbReference>
<dbReference type="GO" id="GO:0005737">
    <property type="term" value="C:cytoplasm"/>
    <property type="evidence" value="ECO:0007669"/>
    <property type="project" value="TreeGrafter"/>
</dbReference>
<proteinExistence type="predicted"/>
<accession>W4LAB3</accession>
<dbReference type="Gene3D" id="3.20.20.140">
    <property type="entry name" value="Metal-dependent hydrolases"/>
    <property type="match status" value="1"/>
</dbReference>
<dbReference type="EMBL" id="AZHX01002364">
    <property type="protein sequence ID" value="ETW95038.1"/>
    <property type="molecule type" value="Genomic_DNA"/>
</dbReference>
<sequence>MSPRLKAVALLPLQDPEEAVKELTRAVTELQLVGAMLPADGPFLLGKSMFDPVYVEAQRVGTMLAIHAGGSLRGRGLDEYLFDRFLQAHILSHSGAQMRQMTSIILEGVPERFPDVRLAFLEAGCTWVPYWMDRMDEEFEFRGKVDAPWLKKKPSEYVQDANIFVACEPEERLLPEAIRLIGSNSIVFASDYPHWDGSFPESLWELEGRKDLSEQEKTQI</sequence>
<evidence type="ECO:0000259" key="2">
    <source>
        <dbReference type="Pfam" id="PF04909"/>
    </source>
</evidence>
<keyword evidence="4" id="KW-1185">Reference proteome</keyword>
<dbReference type="AlphaFoldDB" id="W4LAB3"/>
<dbReference type="InterPro" id="IPR032466">
    <property type="entry name" value="Metal_Hydrolase"/>
</dbReference>
<evidence type="ECO:0000256" key="1">
    <source>
        <dbReference type="ARBA" id="ARBA00023239"/>
    </source>
</evidence>
<feature type="domain" description="Amidohydrolase-related" evidence="2">
    <location>
        <begin position="3"/>
        <end position="220"/>
    </location>
</feature>
<reference evidence="3 4" key="1">
    <citation type="journal article" date="2014" name="Nature">
        <title>An environmental bacterial taxon with a large and distinct metabolic repertoire.</title>
        <authorList>
            <person name="Wilson M.C."/>
            <person name="Mori T."/>
            <person name="Ruckert C."/>
            <person name="Uria A.R."/>
            <person name="Helf M.J."/>
            <person name="Takada K."/>
            <person name="Gernert C."/>
            <person name="Steffens U.A."/>
            <person name="Heycke N."/>
            <person name="Schmitt S."/>
            <person name="Rinke C."/>
            <person name="Helfrich E.J."/>
            <person name="Brachmann A.O."/>
            <person name="Gurgui C."/>
            <person name="Wakimoto T."/>
            <person name="Kracht M."/>
            <person name="Crusemann M."/>
            <person name="Hentschel U."/>
            <person name="Abe I."/>
            <person name="Matsunaga S."/>
            <person name="Kalinowski J."/>
            <person name="Takeyama H."/>
            <person name="Piel J."/>
        </authorList>
    </citation>
    <scope>NUCLEOTIDE SEQUENCE [LARGE SCALE GENOMIC DNA]</scope>
    <source>
        <strain evidence="4">TSY2</strain>
    </source>
</reference>
<dbReference type="PANTHER" id="PTHR21240:SF28">
    <property type="entry name" value="ISO-OROTATE DECARBOXYLASE (EUROFUNG)"/>
    <property type="match status" value="1"/>
</dbReference>
<dbReference type="InterPro" id="IPR006680">
    <property type="entry name" value="Amidohydro-rel"/>
</dbReference>
<evidence type="ECO:0000313" key="3">
    <source>
        <dbReference type="EMBL" id="ETW95038.1"/>
    </source>
</evidence>
<dbReference type="PANTHER" id="PTHR21240">
    <property type="entry name" value="2-AMINO-3-CARBOXYLMUCONATE-6-SEMIALDEHYDE DECARBOXYLASE"/>
    <property type="match status" value="1"/>
</dbReference>
<gene>
    <name evidence="3" type="ORF">ETSY2_48715</name>
</gene>
<dbReference type="InterPro" id="IPR032465">
    <property type="entry name" value="ACMSD"/>
</dbReference>
<organism evidence="3 4">
    <name type="scientific">Candidatus Entotheonella gemina</name>
    <dbReference type="NCBI Taxonomy" id="1429439"/>
    <lineage>
        <taxon>Bacteria</taxon>
        <taxon>Pseudomonadati</taxon>
        <taxon>Nitrospinota/Tectimicrobiota group</taxon>
        <taxon>Candidatus Tectimicrobiota</taxon>
        <taxon>Candidatus Entotheonellia</taxon>
        <taxon>Candidatus Entotheonellales</taxon>
        <taxon>Candidatus Entotheonellaceae</taxon>
        <taxon>Candidatus Entotheonella</taxon>
    </lineage>
</organism>
<dbReference type="GO" id="GO:0019748">
    <property type="term" value="P:secondary metabolic process"/>
    <property type="evidence" value="ECO:0007669"/>
    <property type="project" value="TreeGrafter"/>
</dbReference>
<dbReference type="GO" id="GO:0016787">
    <property type="term" value="F:hydrolase activity"/>
    <property type="evidence" value="ECO:0007669"/>
    <property type="project" value="InterPro"/>
</dbReference>
<dbReference type="GO" id="GO:0016831">
    <property type="term" value="F:carboxy-lyase activity"/>
    <property type="evidence" value="ECO:0007669"/>
    <property type="project" value="InterPro"/>
</dbReference>
<feature type="non-terminal residue" evidence="3">
    <location>
        <position position="220"/>
    </location>
</feature>
<dbReference type="HOGENOM" id="CLU_1258436_0_0_7"/>
<keyword evidence="1" id="KW-0456">Lyase</keyword>
<evidence type="ECO:0000313" key="4">
    <source>
        <dbReference type="Proteomes" id="UP000019140"/>
    </source>
</evidence>
<name>W4LAB3_9BACT</name>
<comment type="caution">
    <text evidence="3">The sequence shown here is derived from an EMBL/GenBank/DDBJ whole genome shotgun (WGS) entry which is preliminary data.</text>
</comment>